<evidence type="ECO:0000313" key="2">
    <source>
        <dbReference type="Proteomes" id="UP001281410"/>
    </source>
</evidence>
<dbReference type="AlphaFoldDB" id="A0AAE0ATA5"/>
<dbReference type="EMBL" id="JANJYJ010000003">
    <property type="protein sequence ID" value="KAK3223861.1"/>
    <property type="molecule type" value="Genomic_DNA"/>
</dbReference>
<comment type="caution">
    <text evidence="1">The sequence shown here is derived from an EMBL/GenBank/DDBJ whole genome shotgun (WGS) entry which is preliminary data.</text>
</comment>
<sequence>MVVMEMILQFEVDFAESFYKNYHDKLNSQNDQKSITKLALKFWLLYIYWENVQNVWFVTLCCFIRKKCLLLWKIKQNKTKQKQKCVCLLKTVDIYLSSCQSIVLILL</sequence>
<evidence type="ECO:0000313" key="1">
    <source>
        <dbReference type="EMBL" id="KAK3223861.1"/>
    </source>
</evidence>
<keyword evidence="2" id="KW-1185">Reference proteome</keyword>
<proteinExistence type="predicted"/>
<protein>
    <submittedName>
        <fullName evidence="1">Uncharacterized protein</fullName>
    </submittedName>
</protein>
<reference evidence="1" key="1">
    <citation type="journal article" date="2023" name="Plant J.">
        <title>Genome sequences and population genomics provide insights into the demographic history, inbreeding, and mutation load of two 'living fossil' tree species of Dipteronia.</title>
        <authorList>
            <person name="Feng Y."/>
            <person name="Comes H.P."/>
            <person name="Chen J."/>
            <person name="Zhu S."/>
            <person name="Lu R."/>
            <person name="Zhang X."/>
            <person name="Li P."/>
            <person name="Qiu J."/>
            <person name="Olsen K.M."/>
            <person name="Qiu Y."/>
        </authorList>
    </citation>
    <scope>NUCLEOTIDE SEQUENCE</scope>
    <source>
        <strain evidence="1">NBL</strain>
    </source>
</reference>
<accession>A0AAE0ATA5</accession>
<name>A0AAE0ATA5_9ROSI</name>
<dbReference type="Proteomes" id="UP001281410">
    <property type="component" value="Unassembled WGS sequence"/>
</dbReference>
<organism evidence="1 2">
    <name type="scientific">Dipteronia sinensis</name>
    <dbReference type="NCBI Taxonomy" id="43782"/>
    <lineage>
        <taxon>Eukaryota</taxon>
        <taxon>Viridiplantae</taxon>
        <taxon>Streptophyta</taxon>
        <taxon>Embryophyta</taxon>
        <taxon>Tracheophyta</taxon>
        <taxon>Spermatophyta</taxon>
        <taxon>Magnoliopsida</taxon>
        <taxon>eudicotyledons</taxon>
        <taxon>Gunneridae</taxon>
        <taxon>Pentapetalae</taxon>
        <taxon>rosids</taxon>
        <taxon>malvids</taxon>
        <taxon>Sapindales</taxon>
        <taxon>Sapindaceae</taxon>
        <taxon>Hippocastanoideae</taxon>
        <taxon>Acereae</taxon>
        <taxon>Dipteronia</taxon>
    </lineage>
</organism>
<gene>
    <name evidence="1" type="ORF">Dsin_010886</name>
</gene>